<reference evidence="3" key="1">
    <citation type="submission" date="2016-10" db="EMBL/GenBank/DDBJ databases">
        <authorList>
            <person name="Varghese N."/>
            <person name="Submissions S."/>
        </authorList>
    </citation>
    <scope>NUCLEOTIDE SEQUENCE [LARGE SCALE GENOMIC DNA]</scope>
    <source>
        <strain evidence="3">Gh-67</strain>
    </source>
</reference>
<dbReference type="SUPFAM" id="SSF51011">
    <property type="entry name" value="Glycosyl hydrolase domain"/>
    <property type="match status" value="1"/>
</dbReference>
<dbReference type="AlphaFoldDB" id="A0A1G7TMG9"/>
<dbReference type="SUPFAM" id="SSF51445">
    <property type="entry name" value="(Trans)glycosidases"/>
    <property type="match status" value="1"/>
</dbReference>
<dbReference type="STRING" id="551996.SAMN05192573_103210"/>
<dbReference type="InterPro" id="IPR017853">
    <property type="entry name" value="GH"/>
</dbReference>
<feature type="domain" description="Endo-beta-1,6-galactanase-like" evidence="1">
    <location>
        <begin position="39"/>
        <end position="401"/>
    </location>
</feature>
<evidence type="ECO:0000313" key="2">
    <source>
        <dbReference type="EMBL" id="SDG36518.1"/>
    </source>
</evidence>
<keyword evidence="3" id="KW-1185">Reference proteome</keyword>
<sequence>MVMLGVSNSFSCAKKTGIKKGDDGCIVNGVNICNTGPARITINLGNEQQTMQSFGASDCWTTKFIGKWNDVTKKNQIADYLFSMEADQQGNPKGIGLTLWRFNIGAGSYEQGADSGIPDEFRREECFLDANNNYNWNKQAGQQWFLSAAKARGVKNFLAFSVSPPVQFTQNNKAYGLANSHLNLTESKKNAFADFLVSVLKHFESSSTPFNYLSPFNEPQWNWGENPSQEGTGATNAEIADFIRLLGPKMKAAGLATTICLGEANQWNSLDANNSDGRGDQLNQFFNKSSANYIGDVPSMEHLLSAHSYFTTCPGADLISYRQHAADKQKAVDPSLHLWQSEFGILGDICGQLNGYPKNTGIDYGLYVAKVIHHDLTVANVTSWQWWLAVDTYNYSDGLVYINDPSGGYDLNSMKTNGLVSDSKQLWCLGNYSRFIRPGMIRVNAALSDVTDAVLATGTQMVSAYKDPASKQLVIVLINMSTESKQYTVDPGGSQLAGNTFDMYTTTALKNLKKSTTPVGTITLEPRSVTTLTAHYQ</sequence>
<dbReference type="PANTHER" id="PTHR42767">
    <property type="entry name" value="ENDO-BETA-1,6-GALACTANASE"/>
    <property type="match status" value="1"/>
</dbReference>
<dbReference type="InterPro" id="IPR039743">
    <property type="entry name" value="6GAL/EXGAL"/>
</dbReference>
<evidence type="ECO:0000313" key="3">
    <source>
        <dbReference type="Proteomes" id="UP000199705"/>
    </source>
</evidence>
<name>A0A1G7TMG9_9SPHI</name>
<accession>A0A1G7TMG9</accession>
<protein>
    <submittedName>
        <fullName evidence="2">O-Glycosyl hydrolase</fullName>
    </submittedName>
</protein>
<dbReference type="Gene3D" id="2.60.40.1180">
    <property type="entry name" value="Golgi alpha-mannosidase II"/>
    <property type="match status" value="1"/>
</dbReference>
<dbReference type="Gene3D" id="3.20.20.80">
    <property type="entry name" value="Glycosidases"/>
    <property type="match status" value="1"/>
</dbReference>
<keyword evidence="2" id="KW-0378">Hydrolase</keyword>
<dbReference type="InterPro" id="IPR013780">
    <property type="entry name" value="Glyco_hydro_b"/>
</dbReference>
<dbReference type="GO" id="GO:0004553">
    <property type="term" value="F:hydrolase activity, hydrolyzing O-glycosyl compounds"/>
    <property type="evidence" value="ECO:0007669"/>
    <property type="project" value="InterPro"/>
</dbReference>
<gene>
    <name evidence="2" type="ORF">SAMN05192573_103210</name>
</gene>
<dbReference type="Proteomes" id="UP000199705">
    <property type="component" value="Unassembled WGS sequence"/>
</dbReference>
<dbReference type="PANTHER" id="PTHR42767:SF1">
    <property type="entry name" value="ENDO-BETA-1,6-GALACTANASE-LIKE DOMAIN-CONTAINING PROTEIN"/>
    <property type="match status" value="1"/>
</dbReference>
<evidence type="ECO:0000259" key="1">
    <source>
        <dbReference type="Pfam" id="PF14587"/>
    </source>
</evidence>
<dbReference type="Pfam" id="PF14587">
    <property type="entry name" value="Glyco_hydr_30_2"/>
    <property type="match status" value="1"/>
</dbReference>
<dbReference type="InterPro" id="IPR039514">
    <property type="entry name" value="6GAL-like"/>
</dbReference>
<dbReference type="EMBL" id="FNCG01000003">
    <property type="protein sequence ID" value="SDG36518.1"/>
    <property type="molecule type" value="Genomic_DNA"/>
</dbReference>
<organism evidence="2 3">
    <name type="scientific">Mucilaginibacter gossypii</name>
    <dbReference type="NCBI Taxonomy" id="551996"/>
    <lineage>
        <taxon>Bacteria</taxon>
        <taxon>Pseudomonadati</taxon>
        <taxon>Bacteroidota</taxon>
        <taxon>Sphingobacteriia</taxon>
        <taxon>Sphingobacteriales</taxon>
        <taxon>Sphingobacteriaceae</taxon>
        <taxon>Mucilaginibacter</taxon>
    </lineage>
</organism>
<proteinExistence type="predicted"/>